<organism evidence="1 2">
    <name type="scientific">Tetranychus urticae</name>
    <name type="common">Two-spotted spider mite</name>
    <dbReference type="NCBI Taxonomy" id="32264"/>
    <lineage>
        <taxon>Eukaryota</taxon>
        <taxon>Metazoa</taxon>
        <taxon>Ecdysozoa</taxon>
        <taxon>Arthropoda</taxon>
        <taxon>Chelicerata</taxon>
        <taxon>Arachnida</taxon>
        <taxon>Acari</taxon>
        <taxon>Acariformes</taxon>
        <taxon>Trombidiformes</taxon>
        <taxon>Prostigmata</taxon>
        <taxon>Eleutherengona</taxon>
        <taxon>Raphignathae</taxon>
        <taxon>Tetranychoidea</taxon>
        <taxon>Tetranychidae</taxon>
        <taxon>Tetranychus</taxon>
    </lineage>
</organism>
<accession>T1L2Y6</accession>
<reference evidence="2" key="1">
    <citation type="submission" date="2011-08" db="EMBL/GenBank/DDBJ databases">
        <authorList>
            <person name="Rombauts S."/>
        </authorList>
    </citation>
    <scope>NUCLEOTIDE SEQUENCE</scope>
    <source>
        <strain evidence="2">London</strain>
    </source>
</reference>
<proteinExistence type="predicted"/>
<dbReference type="EnsemblMetazoa" id="tetur34g00870.1">
    <property type="protein sequence ID" value="tetur34g00870.1"/>
    <property type="gene ID" value="tetur34g00870"/>
</dbReference>
<name>T1L2Y6_TETUR</name>
<dbReference type="Proteomes" id="UP000015104">
    <property type="component" value="Unassembled WGS sequence"/>
</dbReference>
<dbReference type="HOGENOM" id="CLU_3360337_0_0_1"/>
<evidence type="ECO:0000313" key="1">
    <source>
        <dbReference type="EnsemblMetazoa" id="tetur34g00870.1"/>
    </source>
</evidence>
<sequence length="36" mass="3902">MCTLATSSNVLPGNKDFFCKVTSNKICKSLCNTNAF</sequence>
<dbReference type="EMBL" id="CAEY01000991">
    <property type="status" value="NOT_ANNOTATED_CDS"/>
    <property type="molecule type" value="Genomic_DNA"/>
</dbReference>
<keyword evidence="2" id="KW-1185">Reference proteome</keyword>
<dbReference type="AlphaFoldDB" id="T1L2Y6"/>
<reference evidence="1" key="2">
    <citation type="submission" date="2015-06" db="UniProtKB">
        <authorList>
            <consortium name="EnsemblMetazoa"/>
        </authorList>
    </citation>
    <scope>IDENTIFICATION</scope>
</reference>
<protein>
    <submittedName>
        <fullName evidence="1">Uncharacterized protein</fullName>
    </submittedName>
</protein>
<evidence type="ECO:0000313" key="2">
    <source>
        <dbReference type="Proteomes" id="UP000015104"/>
    </source>
</evidence>